<dbReference type="GeneID" id="109126908"/>
<accession>A0ABM1QHX8</accession>
<keyword evidence="2" id="KW-1185">Reference proteome</keyword>
<sequence>MVNHERSDDTSSDDSYPCSYEFRPRDKRRREDEIIISDDSDANIETNCASEGSIEHTKNEHEEVSHNDMEVVKGDKEKKSDEEDDLCVLKEALEAAVTTSFQGLSQYQKNLMFQNLKNLGAETRKELTDGWKELSVEVLRLNAKKQTFFAKFANAGA</sequence>
<protein>
    <submittedName>
        <fullName evidence="3">GLABROUS1 enhancer-binding protein-like 1</fullName>
    </submittedName>
</protein>
<gene>
    <name evidence="3" type="primary">LOC109126908</name>
</gene>
<organism evidence="2 3">
    <name type="scientific">Camelina sativa</name>
    <name type="common">False flax</name>
    <name type="synonym">Myagrum sativum</name>
    <dbReference type="NCBI Taxonomy" id="90675"/>
    <lineage>
        <taxon>Eukaryota</taxon>
        <taxon>Viridiplantae</taxon>
        <taxon>Streptophyta</taxon>
        <taxon>Embryophyta</taxon>
        <taxon>Tracheophyta</taxon>
        <taxon>Spermatophyta</taxon>
        <taxon>Magnoliopsida</taxon>
        <taxon>eudicotyledons</taxon>
        <taxon>Gunneridae</taxon>
        <taxon>Pentapetalae</taxon>
        <taxon>rosids</taxon>
        <taxon>malvids</taxon>
        <taxon>Brassicales</taxon>
        <taxon>Brassicaceae</taxon>
        <taxon>Camelineae</taxon>
        <taxon>Camelina</taxon>
    </lineage>
</organism>
<dbReference type="Proteomes" id="UP000694864">
    <property type="component" value="Chromosome 10"/>
</dbReference>
<feature type="compositionally biased region" description="Basic and acidic residues" evidence="1">
    <location>
        <begin position="53"/>
        <end position="79"/>
    </location>
</feature>
<reference evidence="2" key="1">
    <citation type="journal article" date="2014" name="Nat. Commun.">
        <title>The emerging biofuel crop Camelina sativa retains a highly undifferentiated hexaploid genome structure.</title>
        <authorList>
            <person name="Kagale S."/>
            <person name="Koh C."/>
            <person name="Nixon J."/>
            <person name="Bollina V."/>
            <person name="Clarke W.E."/>
            <person name="Tuteja R."/>
            <person name="Spillane C."/>
            <person name="Robinson S.J."/>
            <person name="Links M.G."/>
            <person name="Clarke C."/>
            <person name="Higgins E.E."/>
            <person name="Huebert T."/>
            <person name="Sharpe A.G."/>
            <person name="Parkin I.A."/>
        </authorList>
    </citation>
    <scope>NUCLEOTIDE SEQUENCE [LARGE SCALE GENOMIC DNA]</scope>
    <source>
        <strain evidence="2">cv. DH55</strain>
    </source>
</reference>
<evidence type="ECO:0000313" key="3">
    <source>
        <dbReference type="RefSeq" id="XP_019086366.1"/>
    </source>
</evidence>
<evidence type="ECO:0000313" key="2">
    <source>
        <dbReference type="Proteomes" id="UP000694864"/>
    </source>
</evidence>
<feature type="region of interest" description="Disordered" evidence="1">
    <location>
        <begin position="1"/>
        <end position="79"/>
    </location>
</feature>
<evidence type="ECO:0000256" key="1">
    <source>
        <dbReference type="SAM" id="MobiDB-lite"/>
    </source>
</evidence>
<proteinExistence type="predicted"/>
<name>A0ABM1QHX8_CAMSA</name>
<reference evidence="3" key="2">
    <citation type="submission" date="2025-08" db="UniProtKB">
        <authorList>
            <consortium name="RefSeq"/>
        </authorList>
    </citation>
    <scope>IDENTIFICATION</scope>
    <source>
        <tissue evidence="3">Leaf</tissue>
    </source>
</reference>
<dbReference type="RefSeq" id="XP_019086366.1">
    <property type="nucleotide sequence ID" value="XM_019230821.1"/>
</dbReference>